<dbReference type="FunFam" id="2.60.40.1180:FF:000023">
    <property type="entry name" value="neutral alpha-glucosidase AB isoform X2"/>
    <property type="match status" value="1"/>
</dbReference>
<dbReference type="Pfam" id="PF21365">
    <property type="entry name" value="Glyco_hydro_31_3rd"/>
    <property type="match status" value="1"/>
</dbReference>
<dbReference type="InterPro" id="IPR030458">
    <property type="entry name" value="Glyco_hydro_31_AS"/>
</dbReference>
<dbReference type="SUPFAM" id="SSF57492">
    <property type="entry name" value="Trefoil"/>
    <property type="match status" value="1"/>
</dbReference>
<dbReference type="Proteomes" id="UP001152747">
    <property type="component" value="Unassembled WGS sequence"/>
</dbReference>
<evidence type="ECO:0000256" key="6">
    <source>
        <dbReference type="ARBA" id="ARBA00023295"/>
    </source>
</evidence>
<sequence>MLGKFVLLYFLLVFVTNFGLAQEQDQSVDVTRRVDCYPEPGATEAACVARGCIYENEANQPSAPVGTPWCYYPTTSGFTKKSENGQNIVLEATTKNPYGDNISPLNVKYRSNGATLLVTIGNDDRYVPPIDIPQAPSTSTETLKFESGIIGFSGIFSFKVSRTNGVSLWDTSIGGMQFADKFIQIATYLPSKNIYGFGDHVHKKIKHNLERYTVWPMFARDIGPDSGSALSTQNLYGVHPFYMCIESDGKAHGVFILNSNAQEVETGPGPHLTYRTIGGRLDLAFFPGPTPEQVIQQYLLHIGKPFLPAYWALGYQLCRWGYTGLDEMKKVVARNQAAGIPLDVPIADIDYMNHYLDFTEGDAWSGFPAYVDQLHAQGLHLILIFDPAIEVDYGSFSRALTANASFISWPSDSLVPHAIQDQYPMAKNTRVMLGNVWPDRNTAFPDFLDPTNKTNLWWAQEFQTLRKVLAFDGMWIDMNEPSNFDTAGYSTKSSAKSRAARDPSVLASSKLACPIDGSDSTLEIPPYQTWAVYLHQGEYLFSKTLCMLGKTTGGQQNFFDTKNLYGWSEARATYRALPKTTGKRGAVISRSTFASSGRYGGHWLGDNTARWEDLQTSVIGIMEFNMFGLPYVGSDICGFNGASNEELCLRWHQFGAFSSFSRDHNSEGQPDQDPAVWPSVAQAARIALTFRYYYIPYLYSLHYSASRYGATVIRPLFFEFPKDGEALEISEQFLWGSALMIAPALYQGQTTVHAYFPADTWYSLQPETYGQRMLSGFNDVSAPLSSLTPVFVRGGYILPRQFPGTTTTASRLSPFEVLIAFKANTASAGDLYYDGGDDLLPNDDIEQHPRLHWQFSFTYSSFGAAFGGNCEGCSTSVKSPTLDTIEILGYPTQPSFDGIKLNGKSVNLDLTKSFYNSTSQQLILSSKGMIDLSANVKKFTLTFVNSA</sequence>
<dbReference type="Gene3D" id="3.20.20.80">
    <property type="entry name" value="Glycosidases"/>
    <property type="match status" value="1"/>
</dbReference>
<dbReference type="SMART" id="SM00018">
    <property type="entry name" value="PD"/>
    <property type="match status" value="1"/>
</dbReference>
<evidence type="ECO:0000256" key="5">
    <source>
        <dbReference type="ARBA" id="ARBA00023157"/>
    </source>
</evidence>
<dbReference type="Gene3D" id="2.60.40.1180">
    <property type="entry name" value="Golgi alpha-mannosidase II"/>
    <property type="match status" value="2"/>
</dbReference>
<evidence type="ECO:0000256" key="2">
    <source>
        <dbReference type="ARBA" id="ARBA00007806"/>
    </source>
</evidence>
<dbReference type="CDD" id="cd06602">
    <property type="entry name" value="GH31_MGAM_SI_GAA"/>
    <property type="match status" value="1"/>
</dbReference>
<evidence type="ECO:0000313" key="11">
    <source>
        <dbReference type="EMBL" id="CAI5447193.1"/>
    </source>
</evidence>
<keyword evidence="4" id="KW-0472">Membrane</keyword>
<comment type="caution">
    <text evidence="7">Lacks conserved residue(s) required for the propagation of feature annotation.</text>
</comment>
<dbReference type="SUPFAM" id="SSF51011">
    <property type="entry name" value="Glycosyl hydrolase domain"/>
    <property type="match status" value="1"/>
</dbReference>
<evidence type="ECO:0000256" key="1">
    <source>
        <dbReference type="ARBA" id="ARBA00004370"/>
    </source>
</evidence>
<feature type="signal peptide" evidence="9">
    <location>
        <begin position="1"/>
        <end position="21"/>
    </location>
</feature>
<dbReference type="InterPro" id="IPR000519">
    <property type="entry name" value="P_trefoil_dom"/>
</dbReference>
<dbReference type="InterPro" id="IPR017853">
    <property type="entry name" value="GH"/>
</dbReference>
<evidence type="ECO:0000256" key="8">
    <source>
        <dbReference type="RuleBase" id="RU361185"/>
    </source>
</evidence>
<feature type="chain" id="PRO_5040234090" description="P-type domain-containing protein" evidence="9">
    <location>
        <begin position="22"/>
        <end position="947"/>
    </location>
</feature>
<dbReference type="GO" id="GO:0016020">
    <property type="term" value="C:membrane"/>
    <property type="evidence" value="ECO:0007669"/>
    <property type="project" value="UniProtKB-SubCell"/>
</dbReference>
<feature type="domain" description="P-type" evidence="10">
    <location>
        <begin position="24"/>
        <end position="74"/>
    </location>
</feature>
<dbReference type="GO" id="GO:0005975">
    <property type="term" value="P:carbohydrate metabolic process"/>
    <property type="evidence" value="ECO:0007669"/>
    <property type="project" value="InterPro"/>
</dbReference>
<gene>
    <name evidence="11" type="ORF">CAMP_LOCUS9830</name>
</gene>
<dbReference type="PROSITE" id="PS51448">
    <property type="entry name" value="P_TREFOIL_2"/>
    <property type="match status" value="1"/>
</dbReference>
<comment type="subcellular location">
    <subcellularLocation>
        <location evidence="1">Membrane</location>
    </subcellularLocation>
</comment>
<name>A0A9P1IMR7_9PELO</name>
<dbReference type="InterPro" id="IPR013780">
    <property type="entry name" value="Glyco_hydro_b"/>
</dbReference>
<dbReference type="SUPFAM" id="SSF51445">
    <property type="entry name" value="(Trans)glycosidases"/>
    <property type="match status" value="1"/>
</dbReference>
<keyword evidence="9" id="KW-0732">Signal</keyword>
<dbReference type="InterPro" id="IPR048395">
    <property type="entry name" value="Glyco_hydro_31_C"/>
</dbReference>
<dbReference type="Pfam" id="PF01055">
    <property type="entry name" value="Glyco_hydro_31_2nd"/>
    <property type="match status" value="1"/>
</dbReference>
<evidence type="ECO:0000256" key="9">
    <source>
        <dbReference type="SAM" id="SignalP"/>
    </source>
</evidence>
<evidence type="ECO:0000313" key="12">
    <source>
        <dbReference type="Proteomes" id="UP001152747"/>
    </source>
</evidence>
<evidence type="ECO:0000256" key="4">
    <source>
        <dbReference type="ARBA" id="ARBA00023136"/>
    </source>
</evidence>
<organism evidence="11 12">
    <name type="scientific">Caenorhabditis angaria</name>
    <dbReference type="NCBI Taxonomy" id="860376"/>
    <lineage>
        <taxon>Eukaryota</taxon>
        <taxon>Metazoa</taxon>
        <taxon>Ecdysozoa</taxon>
        <taxon>Nematoda</taxon>
        <taxon>Chromadorea</taxon>
        <taxon>Rhabditida</taxon>
        <taxon>Rhabditina</taxon>
        <taxon>Rhabditomorpha</taxon>
        <taxon>Rhabditoidea</taxon>
        <taxon>Rhabditidae</taxon>
        <taxon>Peloderinae</taxon>
        <taxon>Caenorhabditis</taxon>
    </lineage>
</organism>
<dbReference type="PANTHER" id="PTHR22762">
    <property type="entry name" value="ALPHA-GLUCOSIDASE"/>
    <property type="match status" value="1"/>
</dbReference>
<protein>
    <recommendedName>
        <fullName evidence="10">P-type domain-containing protein</fullName>
    </recommendedName>
</protein>
<dbReference type="PANTHER" id="PTHR22762:SF94">
    <property type="entry name" value="P-TYPE DOMAIN-CONTAINING PROTEIN"/>
    <property type="match status" value="1"/>
</dbReference>
<accession>A0A9P1IMR7</accession>
<evidence type="ECO:0000259" key="10">
    <source>
        <dbReference type="PROSITE" id="PS51448"/>
    </source>
</evidence>
<dbReference type="SUPFAM" id="SSF74650">
    <property type="entry name" value="Galactose mutarotase-like"/>
    <property type="match status" value="1"/>
</dbReference>
<evidence type="ECO:0000256" key="7">
    <source>
        <dbReference type="PROSITE-ProRule" id="PRU00779"/>
    </source>
</evidence>
<proteinExistence type="inferred from homology"/>
<dbReference type="AlphaFoldDB" id="A0A9P1IMR7"/>
<dbReference type="EMBL" id="CANHGI010000004">
    <property type="protein sequence ID" value="CAI5447193.1"/>
    <property type="molecule type" value="Genomic_DNA"/>
</dbReference>
<dbReference type="InterPro" id="IPR044913">
    <property type="entry name" value="P_trefoil_dom_sf"/>
</dbReference>
<dbReference type="InterPro" id="IPR011013">
    <property type="entry name" value="Gal_mutarotase_sf_dom"/>
</dbReference>
<keyword evidence="6 8" id="KW-0326">Glycosidase</keyword>
<dbReference type="InterPro" id="IPR000322">
    <property type="entry name" value="Glyco_hydro_31_TIM"/>
</dbReference>
<dbReference type="CDD" id="cd00111">
    <property type="entry name" value="Trefoil"/>
    <property type="match status" value="1"/>
</dbReference>
<dbReference type="Pfam" id="PF00088">
    <property type="entry name" value="Trefoil"/>
    <property type="match status" value="1"/>
</dbReference>
<dbReference type="Gene3D" id="4.10.110.10">
    <property type="entry name" value="Spasmolytic Protein, domain 1"/>
    <property type="match status" value="1"/>
</dbReference>
<keyword evidence="12" id="KW-1185">Reference proteome</keyword>
<evidence type="ECO:0000256" key="3">
    <source>
        <dbReference type="ARBA" id="ARBA00022801"/>
    </source>
</evidence>
<keyword evidence="3 8" id="KW-0378">Hydrolase</keyword>
<dbReference type="GO" id="GO:0004558">
    <property type="term" value="F:alpha-1,4-glucosidase activity"/>
    <property type="evidence" value="ECO:0007669"/>
    <property type="project" value="TreeGrafter"/>
</dbReference>
<dbReference type="OrthoDB" id="1334205at2759"/>
<dbReference type="Gene3D" id="2.60.40.1760">
    <property type="entry name" value="glycosyl hydrolase (family 31)"/>
    <property type="match status" value="1"/>
</dbReference>
<comment type="caution">
    <text evidence="11">The sequence shown here is derived from an EMBL/GenBank/DDBJ whole genome shotgun (WGS) entry which is preliminary data.</text>
</comment>
<dbReference type="PROSITE" id="PS00129">
    <property type="entry name" value="GLYCOSYL_HYDROL_F31_1"/>
    <property type="match status" value="1"/>
</dbReference>
<dbReference type="GO" id="GO:0030246">
    <property type="term" value="F:carbohydrate binding"/>
    <property type="evidence" value="ECO:0007669"/>
    <property type="project" value="InterPro"/>
</dbReference>
<comment type="similarity">
    <text evidence="2 8">Belongs to the glycosyl hydrolase 31 family.</text>
</comment>
<reference evidence="11" key="1">
    <citation type="submission" date="2022-11" db="EMBL/GenBank/DDBJ databases">
        <authorList>
            <person name="Kikuchi T."/>
        </authorList>
    </citation>
    <scope>NUCLEOTIDE SEQUENCE</scope>
    <source>
        <strain evidence="11">PS1010</strain>
    </source>
</reference>
<keyword evidence="5" id="KW-1015">Disulfide bond</keyword>
<dbReference type="CDD" id="cd14752">
    <property type="entry name" value="GH31_N"/>
    <property type="match status" value="1"/>
</dbReference>